<keyword evidence="3" id="KW-1003">Cell membrane</keyword>
<dbReference type="PANTHER" id="PTHR30221:SF1">
    <property type="entry name" value="SMALL-CONDUCTANCE MECHANOSENSITIVE CHANNEL"/>
    <property type="match status" value="1"/>
</dbReference>
<dbReference type="PANTHER" id="PTHR30221">
    <property type="entry name" value="SMALL-CONDUCTANCE MECHANOSENSITIVE CHANNEL"/>
    <property type="match status" value="1"/>
</dbReference>
<dbReference type="Proteomes" id="UP000317178">
    <property type="component" value="Chromosome"/>
</dbReference>
<accession>A0A518CLD6</accession>
<dbReference type="InterPro" id="IPR045275">
    <property type="entry name" value="MscS_archaea/bacteria_type"/>
</dbReference>
<dbReference type="InterPro" id="IPR011014">
    <property type="entry name" value="MscS_channel_TM-2"/>
</dbReference>
<proteinExistence type="inferred from homology"/>
<dbReference type="OrthoDB" id="9809206at2"/>
<evidence type="ECO:0000259" key="9">
    <source>
        <dbReference type="PROSITE" id="PS50914"/>
    </source>
</evidence>
<feature type="domain" description="BON" evidence="9">
    <location>
        <begin position="85"/>
        <end position="151"/>
    </location>
</feature>
<protein>
    <submittedName>
        <fullName evidence="10">Small-conductance mechanosensitive channel</fullName>
    </submittedName>
</protein>
<dbReference type="AlphaFoldDB" id="A0A518CLD6"/>
<dbReference type="InterPro" id="IPR006685">
    <property type="entry name" value="MscS_channel_2nd"/>
</dbReference>
<dbReference type="EMBL" id="CP036281">
    <property type="protein sequence ID" value="QDU80042.1"/>
    <property type="molecule type" value="Genomic_DNA"/>
</dbReference>
<organism evidence="10 11">
    <name type="scientific">Polystyrenella longa</name>
    <dbReference type="NCBI Taxonomy" id="2528007"/>
    <lineage>
        <taxon>Bacteria</taxon>
        <taxon>Pseudomonadati</taxon>
        <taxon>Planctomycetota</taxon>
        <taxon>Planctomycetia</taxon>
        <taxon>Planctomycetales</taxon>
        <taxon>Planctomycetaceae</taxon>
        <taxon>Polystyrenella</taxon>
    </lineage>
</organism>
<dbReference type="Pfam" id="PF00924">
    <property type="entry name" value="MS_channel_2nd"/>
    <property type="match status" value="1"/>
</dbReference>
<evidence type="ECO:0000256" key="1">
    <source>
        <dbReference type="ARBA" id="ARBA00004651"/>
    </source>
</evidence>
<evidence type="ECO:0000256" key="8">
    <source>
        <dbReference type="SAM" id="Phobius"/>
    </source>
</evidence>
<dbReference type="Pfam" id="PF04972">
    <property type="entry name" value="BON"/>
    <property type="match status" value="1"/>
</dbReference>
<dbReference type="Pfam" id="PF21082">
    <property type="entry name" value="MS_channel_3rd"/>
    <property type="match status" value="1"/>
</dbReference>
<dbReference type="InterPro" id="IPR049278">
    <property type="entry name" value="MS_channel_C"/>
</dbReference>
<dbReference type="InterPro" id="IPR007055">
    <property type="entry name" value="BON_dom"/>
</dbReference>
<sequence length="454" mass="49797">MIFFNSEPISTHSRATSTAIHIRSIFSVALFSLVMLSLFAKALHAQEGGGADGASNSATESSPVEPSPSDTDPPEEQIEVNDVLPDNRIQQRIQKILTSSQWIEEIKVEVSDGVVVLKGLASDDEKKDWASRMSSSVEGVVAVQNDLEIKASMGFNLDESLEHVTESLLSLWRDFLSRLPLILVGFLVLVATWGISKGAIALVRRSSGKARVRENLSDLFVQLTTFSIWTFGIMVAAIVVFPGMTPAKLLTVLGLGSVALGFAFKDIFENFFAGILILWRFPLDRGDFIECEDIEGKVEDITIRMTTIRQVDGQLVVVPNAVLFKNAVNILTNKKIRRTTVICGVAYDEDVDASREVIKSAVQDCSTVSDEKPVEIFAQEFAASSINFEVTWWTGSTPLDIRRSRDEVVASVKQSLDEAGIEIPFPYRTLTFKEPLSVANSAADKNSGDQTGQE</sequence>
<comment type="similarity">
    <text evidence="2">Belongs to the MscS (TC 1.A.23) family.</text>
</comment>
<keyword evidence="6 8" id="KW-0472">Membrane</keyword>
<dbReference type="Gene3D" id="3.30.1340.30">
    <property type="match status" value="1"/>
</dbReference>
<dbReference type="PROSITE" id="PS50914">
    <property type="entry name" value="BON"/>
    <property type="match status" value="1"/>
</dbReference>
<evidence type="ECO:0000313" key="10">
    <source>
        <dbReference type="EMBL" id="QDU80042.1"/>
    </source>
</evidence>
<evidence type="ECO:0000313" key="11">
    <source>
        <dbReference type="Proteomes" id="UP000317178"/>
    </source>
</evidence>
<dbReference type="InterPro" id="IPR010920">
    <property type="entry name" value="LSM_dom_sf"/>
</dbReference>
<evidence type="ECO:0000256" key="2">
    <source>
        <dbReference type="ARBA" id="ARBA00008017"/>
    </source>
</evidence>
<dbReference type="Gene3D" id="2.30.30.60">
    <property type="match status" value="1"/>
</dbReference>
<dbReference type="InterPro" id="IPR023408">
    <property type="entry name" value="MscS_beta-dom_sf"/>
</dbReference>
<keyword evidence="5 8" id="KW-1133">Transmembrane helix</keyword>
<dbReference type="InterPro" id="IPR011066">
    <property type="entry name" value="MscS_channel_C_sf"/>
</dbReference>
<reference evidence="10 11" key="1">
    <citation type="submission" date="2019-02" db="EMBL/GenBank/DDBJ databases">
        <title>Deep-cultivation of Planctomycetes and their phenomic and genomic characterization uncovers novel biology.</title>
        <authorList>
            <person name="Wiegand S."/>
            <person name="Jogler M."/>
            <person name="Boedeker C."/>
            <person name="Pinto D."/>
            <person name="Vollmers J."/>
            <person name="Rivas-Marin E."/>
            <person name="Kohn T."/>
            <person name="Peeters S.H."/>
            <person name="Heuer A."/>
            <person name="Rast P."/>
            <person name="Oberbeckmann S."/>
            <person name="Bunk B."/>
            <person name="Jeske O."/>
            <person name="Meyerdierks A."/>
            <person name="Storesund J.E."/>
            <person name="Kallscheuer N."/>
            <person name="Luecker S."/>
            <person name="Lage O.M."/>
            <person name="Pohl T."/>
            <person name="Merkel B.J."/>
            <person name="Hornburger P."/>
            <person name="Mueller R.-W."/>
            <person name="Bruemmer F."/>
            <person name="Labrenz M."/>
            <person name="Spormann A.M."/>
            <person name="Op den Camp H."/>
            <person name="Overmann J."/>
            <person name="Amann R."/>
            <person name="Jetten M.S.M."/>
            <person name="Mascher T."/>
            <person name="Medema M.H."/>
            <person name="Devos D.P."/>
            <person name="Kaster A.-K."/>
            <person name="Ovreas L."/>
            <person name="Rohde M."/>
            <person name="Galperin M.Y."/>
            <person name="Jogler C."/>
        </authorList>
    </citation>
    <scope>NUCLEOTIDE SEQUENCE [LARGE SCALE GENOMIC DNA]</scope>
    <source>
        <strain evidence="10 11">Pla110</strain>
    </source>
</reference>
<dbReference type="GO" id="GO:0005886">
    <property type="term" value="C:plasma membrane"/>
    <property type="evidence" value="ECO:0007669"/>
    <property type="project" value="UniProtKB-SubCell"/>
</dbReference>
<dbReference type="SUPFAM" id="SSF82689">
    <property type="entry name" value="Mechanosensitive channel protein MscS (YggB), C-terminal domain"/>
    <property type="match status" value="1"/>
</dbReference>
<evidence type="ECO:0000256" key="4">
    <source>
        <dbReference type="ARBA" id="ARBA00022692"/>
    </source>
</evidence>
<dbReference type="KEGG" id="plon:Pla110_17640"/>
<feature type="compositionally biased region" description="Low complexity" evidence="7">
    <location>
        <begin position="59"/>
        <end position="70"/>
    </location>
</feature>
<feature type="transmembrane region" description="Helical" evidence="8">
    <location>
        <begin position="216"/>
        <end position="241"/>
    </location>
</feature>
<feature type="transmembrane region" description="Helical" evidence="8">
    <location>
        <begin position="175"/>
        <end position="195"/>
    </location>
</feature>
<dbReference type="SUPFAM" id="SSF82861">
    <property type="entry name" value="Mechanosensitive channel protein MscS (YggB), transmembrane region"/>
    <property type="match status" value="1"/>
</dbReference>
<gene>
    <name evidence="10" type="primary">mscS_2</name>
    <name evidence="10" type="ORF">Pla110_17640</name>
</gene>
<dbReference type="Gene3D" id="3.30.70.100">
    <property type="match status" value="1"/>
</dbReference>
<dbReference type="SUPFAM" id="SSF50182">
    <property type="entry name" value="Sm-like ribonucleoproteins"/>
    <property type="match status" value="1"/>
</dbReference>
<name>A0A518CLD6_9PLAN</name>
<evidence type="ECO:0000256" key="5">
    <source>
        <dbReference type="ARBA" id="ARBA00022989"/>
    </source>
</evidence>
<dbReference type="Gene3D" id="1.10.287.1260">
    <property type="match status" value="1"/>
</dbReference>
<dbReference type="GO" id="GO:0008381">
    <property type="term" value="F:mechanosensitive monoatomic ion channel activity"/>
    <property type="evidence" value="ECO:0007669"/>
    <property type="project" value="InterPro"/>
</dbReference>
<evidence type="ECO:0000256" key="3">
    <source>
        <dbReference type="ARBA" id="ARBA00022475"/>
    </source>
</evidence>
<evidence type="ECO:0000256" key="6">
    <source>
        <dbReference type="ARBA" id="ARBA00023136"/>
    </source>
</evidence>
<evidence type="ECO:0000256" key="7">
    <source>
        <dbReference type="SAM" id="MobiDB-lite"/>
    </source>
</evidence>
<feature type="region of interest" description="Disordered" evidence="7">
    <location>
        <begin position="49"/>
        <end position="77"/>
    </location>
</feature>
<keyword evidence="11" id="KW-1185">Reference proteome</keyword>
<keyword evidence="4 8" id="KW-0812">Transmembrane</keyword>
<comment type="subcellular location">
    <subcellularLocation>
        <location evidence="1">Cell membrane</location>
        <topology evidence="1">Multi-pass membrane protein</topology>
    </subcellularLocation>
</comment>